<comment type="caution">
    <text evidence="3">The sequence shown here is derived from an EMBL/GenBank/DDBJ whole genome shotgun (WGS) entry which is preliminary data.</text>
</comment>
<evidence type="ECO:0000259" key="2">
    <source>
        <dbReference type="SMART" id="SM00507"/>
    </source>
</evidence>
<proteinExistence type="predicted"/>
<dbReference type="EMBL" id="BAAAPM010000004">
    <property type="protein sequence ID" value="GAA1727423.1"/>
    <property type="molecule type" value="Genomic_DNA"/>
</dbReference>
<sequence length="320" mass="33804">MVAHAIDDRLAATAARLRADGDGRQTSELRADVLTDLLLDDGTLDLSTATFATAPAPAVAGSAAGRRPHREHGGTVSRSTQDPPSTPAASVPADPLDDEVRPRVGSLAPLARSIRPRVTVTVPVLTLLGVSQTPATLDGHIPIDADAARALCAHAPSFRRILTHPETGTPLSVGRSTYAVPADLRALLAERDRTCRFPGCTRAAYRTDLDHTTAWADGGTTAADNLAHLCRRHHTAKHQTTWQVRQVRTPDAPFGGELEWTSPTGRVHRTSPTRPVTSTHRTLPRPFLPSDEGVGDDAEGAAGTSLPADPLGDDPGPPPF</sequence>
<dbReference type="CDD" id="cd00085">
    <property type="entry name" value="HNHc"/>
    <property type="match status" value="1"/>
</dbReference>
<evidence type="ECO:0000313" key="4">
    <source>
        <dbReference type="Proteomes" id="UP001501138"/>
    </source>
</evidence>
<dbReference type="SMART" id="SM00507">
    <property type="entry name" value="HNHc"/>
    <property type="match status" value="1"/>
</dbReference>
<accession>A0ABP4VJY2</accession>
<feature type="region of interest" description="Disordered" evidence="1">
    <location>
        <begin position="253"/>
        <end position="320"/>
    </location>
</feature>
<evidence type="ECO:0000256" key="1">
    <source>
        <dbReference type="SAM" id="MobiDB-lite"/>
    </source>
</evidence>
<feature type="compositionally biased region" description="Polar residues" evidence="1">
    <location>
        <begin position="272"/>
        <end position="281"/>
    </location>
</feature>
<evidence type="ECO:0000313" key="3">
    <source>
        <dbReference type="EMBL" id="GAA1727423.1"/>
    </source>
</evidence>
<reference evidence="4" key="1">
    <citation type="journal article" date="2019" name="Int. J. Syst. Evol. Microbiol.">
        <title>The Global Catalogue of Microorganisms (GCM) 10K type strain sequencing project: providing services to taxonomists for standard genome sequencing and annotation.</title>
        <authorList>
            <consortium name="The Broad Institute Genomics Platform"/>
            <consortium name="The Broad Institute Genome Sequencing Center for Infectious Disease"/>
            <person name="Wu L."/>
            <person name="Ma J."/>
        </authorList>
    </citation>
    <scope>NUCLEOTIDE SEQUENCE [LARGE SCALE GENOMIC DNA]</scope>
    <source>
        <strain evidence="4">JCM 15589</strain>
    </source>
</reference>
<gene>
    <name evidence="3" type="ORF">GCM10009809_23930</name>
</gene>
<dbReference type="InterPro" id="IPR002711">
    <property type="entry name" value="HNH"/>
</dbReference>
<feature type="region of interest" description="Disordered" evidence="1">
    <location>
        <begin position="57"/>
        <end position="100"/>
    </location>
</feature>
<protein>
    <recommendedName>
        <fullName evidence="2">HNH nuclease domain-containing protein</fullName>
    </recommendedName>
</protein>
<organism evidence="3 4">
    <name type="scientific">Isoptericola hypogeus</name>
    <dbReference type="NCBI Taxonomy" id="300179"/>
    <lineage>
        <taxon>Bacteria</taxon>
        <taxon>Bacillati</taxon>
        <taxon>Actinomycetota</taxon>
        <taxon>Actinomycetes</taxon>
        <taxon>Micrococcales</taxon>
        <taxon>Promicromonosporaceae</taxon>
        <taxon>Isoptericola</taxon>
    </lineage>
</organism>
<dbReference type="RefSeq" id="WP_344248776.1">
    <property type="nucleotide sequence ID" value="NZ_BAAAPM010000004.1"/>
</dbReference>
<feature type="domain" description="HNH nuclease" evidence="2">
    <location>
        <begin position="183"/>
        <end position="235"/>
    </location>
</feature>
<dbReference type="Gene3D" id="1.10.30.50">
    <property type="match status" value="1"/>
</dbReference>
<keyword evidence="4" id="KW-1185">Reference proteome</keyword>
<name>A0ABP4VJY2_9MICO</name>
<dbReference type="Pfam" id="PF01844">
    <property type="entry name" value="HNH"/>
    <property type="match status" value="1"/>
</dbReference>
<dbReference type="Proteomes" id="UP001501138">
    <property type="component" value="Unassembled WGS sequence"/>
</dbReference>
<dbReference type="InterPro" id="IPR003615">
    <property type="entry name" value="HNH_nuc"/>
</dbReference>
<feature type="compositionally biased region" description="Low complexity" evidence="1">
    <location>
        <begin position="300"/>
        <end position="314"/>
    </location>
</feature>